<evidence type="ECO:0000313" key="3">
    <source>
        <dbReference type="Proteomes" id="UP001152622"/>
    </source>
</evidence>
<dbReference type="Proteomes" id="UP001152622">
    <property type="component" value="Chromosome 3"/>
</dbReference>
<proteinExistence type="predicted"/>
<protein>
    <submittedName>
        <fullName evidence="2">Uncharacterized protein</fullName>
    </submittedName>
</protein>
<reference evidence="2" key="1">
    <citation type="journal article" date="2023" name="Science">
        <title>Genome structures resolve the early diversification of teleost fishes.</title>
        <authorList>
            <person name="Parey E."/>
            <person name="Louis A."/>
            <person name="Montfort J."/>
            <person name="Bouchez O."/>
            <person name="Roques C."/>
            <person name="Iampietro C."/>
            <person name="Lluch J."/>
            <person name="Castinel A."/>
            <person name="Donnadieu C."/>
            <person name="Desvignes T."/>
            <person name="Floi Bucao C."/>
            <person name="Jouanno E."/>
            <person name="Wen M."/>
            <person name="Mejri S."/>
            <person name="Dirks R."/>
            <person name="Jansen H."/>
            <person name="Henkel C."/>
            <person name="Chen W.J."/>
            <person name="Zahm M."/>
            <person name="Cabau C."/>
            <person name="Klopp C."/>
            <person name="Thompson A.W."/>
            <person name="Robinson-Rechavi M."/>
            <person name="Braasch I."/>
            <person name="Lecointre G."/>
            <person name="Bobe J."/>
            <person name="Postlethwait J.H."/>
            <person name="Berthelot C."/>
            <person name="Roest Crollius H."/>
            <person name="Guiguen Y."/>
        </authorList>
    </citation>
    <scope>NUCLEOTIDE SEQUENCE</scope>
    <source>
        <strain evidence="2">WJC10195</strain>
    </source>
</reference>
<evidence type="ECO:0000313" key="2">
    <source>
        <dbReference type="EMBL" id="KAJ8369507.1"/>
    </source>
</evidence>
<dbReference type="OrthoDB" id="8191755at2759"/>
<feature type="compositionally biased region" description="Basic and acidic residues" evidence="1">
    <location>
        <begin position="125"/>
        <end position="136"/>
    </location>
</feature>
<name>A0A9Q1FXQ1_SYNKA</name>
<dbReference type="AlphaFoldDB" id="A0A9Q1FXQ1"/>
<dbReference type="EMBL" id="JAINUF010000003">
    <property type="protein sequence ID" value="KAJ8369507.1"/>
    <property type="molecule type" value="Genomic_DNA"/>
</dbReference>
<organism evidence="2 3">
    <name type="scientific">Synaphobranchus kaupii</name>
    <name type="common">Kaup's arrowtooth eel</name>
    <dbReference type="NCBI Taxonomy" id="118154"/>
    <lineage>
        <taxon>Eukaryota</taxon>
        <taxon>Metazoa</taxon>
        <taxon>Chordata</taxon>
        <taxon>Craniata</taxon>
        <taxon>Vertebrata</taxon>
        <taxon>Euteleostomi</taxon>
        <taxon>Actinopterygii</taxon>
        <taxon>Neopterygii</taxon>
        <taxon>Teleostei</taxon>
        <taxon>Anguilliformes</taxon>
        <taxon>Synaphobranchidae</taxon>
        <taxon>Synaphobranchus</taxon>
    </lineage>
</organism>
<sequence>MQPLDRTLFKSLKAEYNRAADSWMTTHPGKRFDVYQMAGLFSQAYNKAANVEKGVVGFRAYTPQPSTSAKGIPKPSQCPGDNGPDTESASTILLELSPRPRLQEARPRKRKAESATVLTASPNKRVLEETAKEKMAKAKKAANKRPMKRPAPSKKGKKENVEEGDAECIYCIY</sequence>
<accession>A0A9Q1FXQ1</accession>
<feature type="compositionally biased region" description="Basic residues" evidence="1">
    <location>
        <begin position="137"/>
        <end position="157"/>
    </location>
</feature>
<feature type="region of interest" description="Disordered" evidence="1">
    <location>
        <begin position="64"/>
        <end position="164"/>
    </location>
</feature>
<comment type="caution">
    <text evidence="2">The sequence shown here is derived from an EMBL/GenBank/DDBJ whole genome shotgun (WGS) entry which is preliminary data.</text>
</comment>
<keyword evidence="3" id="KW-1185">Reference proteome</keyword>
<evidence type="ECO:0000256" key="1">
    <source>
        <dbReference type="SAM" id="MobiDB-lite"/>
    </source>
</evidence>
<gene>
    <name evidence="2" type="ORF">SKAU_G00095350</name>
</gene>